<feature type="disulfide bond" evidence="22">
    <location>
        <begin position="3418"/>
        <end position="3436"/>
    </location>
</feature>
<keyword evidence="8" id="KW-0254">Endocytosis</keyword>
<dbReference type="FunFam" id="4.10.400.10:FF:000002">
    <property type="entry name" value="Low-density lipoprotein receptor-related protein 1"/>
    <property type="match status" value="1"/>
</dbReference>
<feature type="disulfide bond" evidence="22">
    <location>
        <begin position="3709"/>
        <end position="3727"/>
    </location>
</feature>
<dbReference type="FunFam" id="2.10.25.10:FF:000009">
    <property type="entry name" value="Low-density lipoprotein receptor isoform 1"/>
    <property type="match status" value="2"/>
</dbReference>
<evidence type="ECO:0000256" key="4">
    <source>
        <dbReference type="ARBA" id="ARBA00022475"/>
    </source>
</evidence>
<dbReference type="InterPro" id="IPR051221">
    <property type="entry name" value="LDLR-related"/>
</dbReference>
<evidence type="ECO:0000256" key="25">
    <source>
        <dbReference type="SAM" id="Phobius"/>
    </source>
</evidence>
<dbReference type="SMART" id="SM00192">
    <property type="entry name" value="LDLa"/>
    <property type="match status" value="32"/>
</dbReference>
<keyword evidence="19" id="KW-0325">Glycoprotein</keyword>
<dbReference type="InterPro" id="IPR002172">
    <property type="entry name" value="LDrepeatLR_classA_rpt"/>
</dbReference>
<dbReference type="PRINTS" id="PR00261">
    <property type="entry name" value="LDLRECEPTOR"/>
</dbReference>
<dbReference type="PROSITE" id="PS51120">
    <property type="entry name" value="LDLRB"/>
    <property type="match status" value="15"/>
</dbReference>
<feature type="disulfide bond" evidence="22">
    <location>
        <begin position="1077"/>
        <end position="1092"/>
    </location>
</feature>
<keyword evidence="28" id="KW-1185">Reference proteome</keyword>
<dbReference type="PROSITE" id="PS01187">
    <property type="entry name" value="EGF_CA"/>
    <property type="match status" value="4"/>
</dbReference>
<feature type="disulfide bond" evidence="22">
    <location>
        <begin position="2614"/>
        <end position="2632"/>
    </location>
</feature>
<feature type="region of interest" description="Disordered" evidence="24">
    <location>
        <begin position="4324"/>
        <end position="4430"/>
    </location>
</feature>
<feature type="transmembrane region" description="Helical" evidence="25">
    <location>
        <begin position="4240"/>
        <end position="4264"/>
    </location>
</feature>
<gene>
    <name evidence="27" type="ORF">LSH36_616g01013</name>
</gene>
<feature type="disulfide bond" evidence="22">
    <location>
        <begin position="3807"/>
        <end position="3822"/>
    </location>
</feature>
<feature type="repeat" description="LDL-receptor class B" evidence="23">
    <location>
        <begin position="3105"/>
        <end position="3147"/>
    </location>
</feature>
<evidence type="ECO:0000256" key="15">
    <source>
        <dbReference type="ARBA" id="ARBA00023136"/>
    </source>
</evidence>
<evidence type="ECO:0000256" key="9">
    <source>
        <dbReference type="ARBA" id="ARBA00022692"/>
    </source>
</evidence>
<feature type="repeat" description="LDL-receptor class B" evidence="23">
    <location>
        <begin position="4051"/>
        <end position="4095"/>
    </location>
</feature>
<feature type="disulfide bond" evidence="22">
    <location>
        <begin position="2900"/>
        <end position="2912"/>
    </location>
</feature>
<evidence type="ECO:0000256" key="10">
    <source>
        <dbReference type="ARBA" id="ARBA00022723"/>
    </source>
</evidence>
<feature type="disulfide bond" evidence="22">
    <location>
        <begin position="3751"/>
        <end position="3769"/>
    </location>
</feature>
<dbReference type="SUPFAM" id="SSF57424">
    <property type="entry name" value="LDL receptor-like module"/>
    <property type="match status" value="31"/>
</dbReference>
<dbReference type="FunFam" id="4.10.400.10:FF:000005">
    <property type="entry name" value="low-density lipoprotein receptor-related protein 1B"/>
    <property type="match status" value="1"/>
</dbReference>
<feature type="disulfide bond" evidence="22">
    <location>
        <begin position="2626"/>
        <end position="2641"/>
    </location>
</feature>
<feature type="disulfide bond" evidence="22">
    <location>
        <begin position="3583"/>
        <end position="3601"/>
    </location>
</feature>
<dbReference type="PROSITE" id="PS50068">
    <property type="entry name" value="LDLRA_2"/>
    <property type="match status" value="32"/>
</dbReference>
<feature type="disulfide bond" evidence="22">
    <location>
        <begin position="83"/>
        <end position="98"/>
    </location>
</feature>
<dbReference type="Gene3D" id="2.10.25.10">
    <property type="entry name" value="Laminin"/>
    <property type="match status" value="9"/>
</dbReference>
<dbReference type="InterPro" id="IPR011042">
    <property type="entry name" value="6-blade_b-propeller_TolB-like"/>
</dbReference>
<keyword evidence="10" id="KW-0479">Metal-binding</keyword>
<feature type="disulfide bond" evidence="22">
    <location>
        <begin position="2781"/>
        <end position="2799"/>
    </location>
</feature>
<feature type="disulfide bond" evidence="22">
    <location>
        <begin position="64"/>
        <end position="76"/>
    </location>
</feature>
<dbReference type="PROSITE" id="PS00010">
    <property type="entry name" value="ASX_HYDROXYL"/>
    <property type="match status" value="4"/>
</dbReference>
<evidence type="ECO:0000256" key="13">
    <source>
        <dbReference type="ARBA" id="ARBA00022837"/>
    </source>
</evidence>
<evidence type="ECO:0000256" key="18">
    <source>
        <dbReference type="ARBA" id="ARBA00023176"/>
    </source>
</evidence>
<feature type="compositionally biased region" description="Polar residues" evidence="24">
    <location>
        <begin position="4339"/>
        <end position="4350"/>
    </location>
</feature>
<evidence type="ECO:0000313" key="27">
    <source>
        <dbReference type="EMBL" id="KAK2146310.1"/>
    </source>
</evidence>
<keyword evidence="15 25" id="KW-0472">Membrane</keyword>
<feature type="disulfide bond" evidence="22">
    <location>
        <begin position="3677"/>
        <end position="3692"/>
    </location>
</feature>
<feature type="repeat" description="LDL-receptor class B" evidence="23">
    <location>
        <begin position="3148"/>
        <end position="3190"/>
    </location>
</feature>
<feature type="disulfide bond" evidence="22">
    <location>
        <begin position="916"/>
        <end position="928"/>
    </location>
</feature>
<dbReference type="InterPro" id="IPR023415">
    <property type="entry name" value="LDLR_class-A_CS"/>
</dbReference>
<feature type="disulfide bond" evidence="22">
    <location>
        <begin position="3619"/>
        <end position="3631"/>
    </location>
</feature>
<feature type="disulfide bond" evidence="21">
    <location>
        <begin position="4199"/>
        <end position="4216"/>
    </location>
</feature>
<feature type="disulfide bond" evidence="22">
    <location>
        <begin position="3795"/>
        <end position="3813"/>
    </location>
</feature>
<protein>
    <recommendedName>
        <fullName evidence="26">EGF-like domain-containing protein</fullName>
    </recommendedName>
</protein>
<keyword evidence="12" id="KW-0677">Repeat</keyword>
<evidence type="ECO:0000256" key="17">
    <source>
        <dbReference type="ARBA" id="ARBA00023170"/>
    </source>
</evidence>
<evidence type="ECO:0000256" key="19">
    <source>
        <dbReference type="ARBA" id="ARBA00023180"/>
    </source>
</evidence>
<dbReference type="InterPro" id="IPR009030">
    <property type="entry name" value="Growth_fac_rcpt_cys_sf"/>
</dbReference>
<dbReference type="FunFam" id="4.10.400.10:FF:000030">
    <property type="entry name" value="Sortilin related receptor 1"/>
    <property type="match status" value="1"/>
</dbReference>
<feature type="disulfide bond" evidence="22">
    <location>
        <begin position="3788"/>
        <end position="3800"/>
    </location>
</feature>
<dbReference type="GO" id="GO:0005905">
    <property type="term" value="C:clathrin-coated pit"/>
    <property type="evidence" value="ECO:0007669"/>
    <property type="project" value="UniProtKB-KW"/>
</dbReference>
<dbReference type="SMART" id="SM00181">
    <property type="entry name" value="EGF"/>
    <property type="match status" value="22"/>
</dbReference>
<feature type="disulfide bond" evidence="22">
    <location>
        <begin position="24"/>
        <end position="36"/>
    </location>
</feature>
<proteinExistence type="inferred from homology"/>
<dbReference type="Gene3D" id="2.120.10.30">
    <property type="entry name" value="TolB, C-terminal domain"/>
    <property type="match status" value="9"/>
</dbReference>
<evidence type="ECO:0000256" key="24">
    <source>
        <dbReference type="SAM" id="MobiDB-lite"/>
    </source>
</evidence>
<feature type="disulfide bond" evidence="22">
    <location>
        <begin position="2774"/>
        <end position="2786"/>
    </location>
</feature>
<dbReference type="Pfam" id="PF24468">
    <property type="entry name" value="EGF_LRP2"/>
    <property type="match status" value="1"/>
</dbReference>
<dbReference type="GO" id="GO:0005576">
    <property type="term" value="C:extracellular region"/>
    <property type="evidence" value="ECO:0007669"/>
    <property type="project" value="UniProtKB-SubCell"/>
</dbReference>
<sequence length="4430" mass="492774">MPNSAQPAKQVSDNQMKCVTCAPCGEEFFTCNDCSCIPISWKCDREPDCEDGSDETDACVFQGCPLLHFTCANEQCIYEGFLCDGEDDCGDGSDEKHCLHKFCLPQQWACPDSGQCIPISSVCDNQNNCDNGMDEGVTCSNSLCEALSCDYKCQPTPQGGICYCREGYQLDPADNRTCIDFNQCSVWGTCDHICQDDVASFNCSCYEGYNLVNGHTCEAENHNSAKLYYLQDGKIWSANLDGGQSKLVVTAEGARSFDYHYTKKKIYWIDDENRLFEAGLETGLNRRQIQVNGLKYAVAVAVDWITGNLYILDSGSKRIDLITTIGQQKVIYHNLINPMDIAVDPTSGSLFYLDVGNTALEAGERFPPQVGQMSMDGILAHAIFMSDHYKIQSPTGLSLDYVNQRLYITDPHMNHIISFDYTGQNRVIILSGIRYTPHPYAIAVFEDKVFFSDWTRMNIQSAKKYNSSNTVVEITHDINTKVQDLAIVHPLRQPKVSGFNNCSNLSCEQICLTSYVTDINKPEARCACTIGYELTSDLKTCKKITQFILFASGSSIHGIPISNHYRSDSKEAIVPITGQNVNYAAVDFDYQNNYLYYSDAMGDLISRIHPDGSGHEFVVSKDLRSVEGLAVDWLSENLYYTDSVMGTISAVRLQNPQDVRILLTGLGNPRDIVIDPLVGYIFWSEWLKTNEQSPRIGRASGDGSNVIYIRSTELGWPNGLTIDFKKRRIWWCDAYFNRFQHSSYDGNNLQTINAQIHIHPYGIDLYNGMLYFTNWKIAGVFALNTSSTIVAPEMIWRRLNSRLNGLRVFTNSSQPRVARHVCALSNGHCSHFCYPVKSSDGNIMAQRHCGCPLGLMINITNQRICINNPDEVVPEGCGPQAFQCDNKRCIFESFRCDGDNDCGDNSDERDCSARTCATGEFQCDNGRCIDEDWRCDGDNDCHDLSDEKGCAGNVTCASWHYVCDNGLCIPNNRVCNTENDCGDGSDEKYEMCRVLQLGLGLKLLIFPTFSPQTESHTCVQGLFQCASGRCVPPSWHCDGDNDCGDHSDEVDCVYINCTITEFACGHGRGCVSKSARCNGVYDCSDGSDESDCPTKSARGCMEEELRCRSSGICIPVLWKCDGHSDCEDGSDEVNCPVPTCTENMFRCDNGRCIYKTWLCDGDDDCGDNSDEDKRQNCKPQPFTCLWYEWKCPGDYNICVNTTQICDGTPDCPDGHDEGPLCNEDECGLDNFGCSHSCHDTPFGAVCWCPQGMVLNGSKTCIDEDECSSKVGVCSQICINTKMSYKCECADGYALNPDEQTCSATGPNPVLVVTSSNTLIRMSPDGSRVLGTISTHNFKRIASISFDDGGSKLFVGDSGTDKIVSMGLNGRNFTELVTTGVYSPEGLAYDWVSHNLYWTDYILETIEVMSIENGYRMVLLSANISNPRALAVDPSEKVRRLFWTDWGKNPRIESAGLDGSDRQIIVSEKLYWPNGLALDLPTQRLYFADGRLDYIEYCNYDGSDRQQLIANDHFVRYVHGISVFEEFVYWTDRQANAINRCNKFTCDDRLTKSVKSPLDVSIVHPVMQPEAPNPCYHGGCSHLCLLSPTNKDGYICACSNGMVLDNSEHNCIQDMTEFLLLMHSRGITGIPFDSEPADEGYSRALVPIVLNNGTDFDFDSDDSVIYWTEVAAGKTEVRLDDVWLAVVIIKMDGSNKTELLPGASLGQPKSLAFDWLARNLYWGSTTPPGIGVMRLDGTTYFRKILVGSTGNETGVANPVSMCLDPVEGKLYWADAGGRGVPIKIASVNLDGSESKVIIKNRLNKVVKLACDNENKVLYWTEGLLQKIEQYYLNTNQRSSVAVTVNNPTGITLHDSKLYYMDLGYESISELSPPDMIPHILRTNMWGVTALKAFTNRHIHVTNVCRTQNGGCQHLCLNQGHGKSVCACATGFKLNSDGLTCNEVTSFLISSQTEVIHGFDLEGSHPEAMVPVGSEKGGVQNLAVHMESNSIFWTARTAFSKSGGIFRIKPDGSDFQEIITTGLRHPGLQGITIDWLSGNIYFTNQQSQESYIEVCRYLYWADTGPFPKLFKANLDGSGQTAIVTSGIRSPKALAVDHSSGDLYWADTIVDSIQKISYNGGNRHYVQNNLPNVRALTIGLGSIFWADTSLKQILKLDMKNESSRFEIFKTQMADIKSLAVFDKSVQPKGSSPCSNNNGGCEQLCFALPQVNSPKCACAAGVLASDGKTCEDVPEYLIIAAQSEIISLHLDPTITSHPLPPITGLNNTVALDYDYKENMIIFTQGSKISSYDIRTKKITDLLSSENATDGDHTQEIYTPEGIAFDWISKKVYWSDAAINRIFSMKLDHTHRVTVMITEKPRSIALDPCHGYMYYTDWGRHPRIERSTLAGKQQTIIINTSVRWPNGLSLDFSDEKIYWADAFYDKIERCALDGNYREVIVDNVVNPYALAVFSHFVYWTDRTLGGVYRAYKHTGADQIALVERLAENPYDIHVFAAGRQQECTDPCANNNGGCSHVCQAAPNDQVECLCPDFSGLRIGNEGKSCIPYPNACDKDDFVCQNGDCTNMKFICDGDNDCADGSDETPRLCGEDSFSYHIIPNYHVASRRADKTCPPTAFVCSNGGCIDPRWRCDFDDDCGDKSDEMDCEYPTCAPEEFRCANSRCIPRSLVCNHILDCRDGNMTDEKGCPPTDCPVSTQVKCATNNVCVERRWLCDGDNDCGDNSDESPTFCAMTTCSPGDFRCHSTHRCIPASWHCDGDPDCPDASDEPEEICSSPNKTCFGLQFTCLNGNCISQQFVCDTEDDCGDSSDESPIIDCSAYTCPPNFYQCQSLRKNKPICLRQIYVCDGIVNCKDALDEKNCSRSECDASQFRCAFGLCINKNFYCDHDDDCGDGSDEPSNCTYPTCSFNQFTCKNGQCIPKTYVCDGQADCHDGSDEEEEMCSTPTPTCPGDKFRCNNGKCISYRYVCNKNDNCGDMSDEPPHCNVNECESDICSHGCVDTIDSYYCTCDPGYTLISDRHHCRDIDECTENPGACNQYCENIPGSYFCKCADGYQRSDSSGMCRKKDSIKPWLIFTNNYYIRKLSLDGKYYELIKQGFSNVVALDVHIEQNMMYVIDVGTRKLQRMYMNGTNLETLVWHNMPAPEGLAVDWIGDKLYWADDRNNKIYVAELNGTFQRTLIQEGLAKPRALCIHPAKGYLFWTDWGLPSAYIGRSGMDGSNITKIITEKISWPNALTIDYIMDRIWWADAHLDYIAYANIDGTHRHTVVSGTLAHVFAIAVFEEMMYWSDWNHLSVEKANRFTNANHTVLRNMTHRPMDIHIVHPLKQRRSPNPCGDNNGGCSHLCLIAAGGDSYTCACPSYFILSNDNKTCIANCTGSQFRCGPTDDRCIPLLWKCDGEEDCRDGADEPADCPVRHCPPGQFQCDNLNCTFPFKICDSVDDCDDGSDERCDNHTCEMWQFRCSNGKCIPKPWACDKDDDCGDGSDEEPLNEECATKTCNPETQFTCNNGRCIPLIWRCDVDDDCRDGSDEQPKEFCENQICPQYWVKCANNYRCIPPWALCNGRNDCRDGSDELPESCPKCHPTGDFKCGNNRCIPLRWRCDFDNDCGDNTDEDPDMCRDVYRDCSESEFRCSNHKCIPGRWRCDHDNDCGDGSDEQACEYHECLEDQFRCNSSHCIDKSFICDGDKDCQDLSDETNCPTRYPGGRYCPANKFQCDNTVCIPREWRCDGDDDCGDNSDESIAICHQIECPESSRFRCQNLKCISRWRLCNKIDDCGDGSDENNYALCEKEQKSCRADQFKCANHHCISSDSVCDQYDDCGDSSDEIGCHKDSSEGCSLNNGGCEQNCTDLEDGGHLCHCDPGYIVNQEDKTSCNDVDECASWGNKCSQICHNVKGSYKCSCHDHFVMPEGGLLGVCVSGDKKSFLIAVGHEIRRYMPSGAKESYNDAVLSGRRIQALDVDPSRKLAYWSDSSERTIKRAIIPDDPMLMGYPQDLQILDIGNPTGIAFDWVAKVLFWSDPAKGSISLATEDGRYRRTLLSGIPSIFKPYAIAVNPKLGLIYWTDTTPLSPKIEMAWMNGENRTILISDGLGNPTGITIDFWMKDRIFWCDSKEKTIESMNADGTGRVLVIATQTNHPFSVDVFTNSLYWVSVETGAVLKQDKFGRGVSQVLQAGLLMPHAIKVYSMYKGDTSVSEPKRAALMTCPCQNGGICTTTRGTNTLYCDCPEGYYGDKCQFGAKFLAKPSGVVAIVLPVCFIIILIVLVLAGLWYWRRKRSKEPGSSSSGEFRIGSPGVVTFHSANKVDLPPTISIQETSPRNTFDLEQQTNFSNPLYDNLDGATGPPSPDSGTGSDAQKSPPSTPFTIEAISTSPEPSPSPSLSRAKKFFSRFQKGEGGAPKSVAGGTTDKKDDLKTVGFRPTTKEEYRDTAALVEREDDV</sequence>
<evidence type="ECO:0000256" key="8">
    <source>
        <dbReference type="ARBA" id="ARBA00022583"/>
    </source>
</evidence>
<feature type="disulfide bond" evidence="22">
    <location>
        <begin position="3411"/>
        <end position="3423"/>
    </location>
</feature>
<feature type="disulfide bond" evidence="22">
    <location>
        <begin position="3702"/>
        <end position="3714"/>
    </location>
</feature>
<feature type="disulfide bond" evidence="22">
    <location>
        <begin position="2867"/>
        <end position="2885"/>
    </location>
</feature>
<dbReference type="InterPro" id="IPR049883">
    <property type="entry name" value="NOTCH1_EGF-like"/>
</dbReference>
<keyword evidence="4" id="KW-1003">Cell membrane</keyword>
<dbReference type="GO" id="GO:0005509">
    <property type="term" value="F:calcium ion binding"/>
    <property type="evidence" value="ECO:0007669"/>
    <property type="project" value="InterPro"/>
</dbReference>
<keyword evidence="5" id="KW-0964">Secreted</keyword>
<feature type="disulfide bond" evidence="22">
    <location>
        <begin position="1140"/>
        <end position="1152"/>
    </location>
</feature>
<dbReference type="SUPFAM" id="SSF63825">
    <property type="entry name" value="YWTD domain"/>
    <property type="match status" value="8"/>
</dbReference>
<keyword evidence="11" id="KW-0732">Signal</keyword>
<feature type="disulfide bond" evidence="22">
    <location>
        <begin position="2554"/>
        <end position="2572"/>
    </location>
</feature>
<dbReference type="PROSITE" id="PS01209">
    <property type="entry name" value="LDLRA_1"/>
    <property type="match status" value="12"/>
</dbReference>
<feature type="repeat" description="LDL-receptor class B" evidence="23">
    <location>
        <begin position="2366"/>
        <end position="2409"/>
    </location>
</feature>
<evidence type="ECO:0000256" key="22">
    <source>
        <dbReference type="PROSITE-ProRule" id="PRU00124"/>
    </source>
</evidence>
<evidence type="ECO:0000256" key="16">
    <source>
        <dbReference type="ARBA" id="ARBA00023157"/>
    </source>
</evidence>
<evidence type="ECO:0000256" key="20">
    <source>
        <dbReference type="ARBA" id="ARBA00037878"/>
    </source>
</evidence>
<feature type="disulfide bond" evidence="22">
    <location>
        <begin position="923"/>
        <end position="941"/>
    </location>
</feature>
<feature type="disulfide bond" evidence="22">
    <location>
        <begin position="2646"/>
        <end position="2658"/>
    </location>
</feature>
<dbReference type="InterPro" id="IPR056588">
    <property type="entry name" value="EGF_LRP2"/>
</dbReference>
<reference evidence="27" key="1">
    <citation type="journal article" date="2023" name="Mol. Biol. Evol.">
        <title>Third-Generation Sequencing Reveals the Adaptive Role of the Epigenome in Three Deep-Sea Polychaetes.</title>
        <authorList>
            <person name="Perez M."/>
            <person name="Aroh O."/>
            <person name="Sun Y."/>
            <person name="Lan Y."/>
            <person name="Juniper S.K."/>
            <person name="Young C.R."/>
            <person name="Angers B."/>
            <person name="Qian P.Y."/>
        </authorList>
    </citation>
    <scope>NUCLEOTIDE SEQUENCE</scope>
    <source>
        <strain evidence="27">P08H-3</strain>
    </source>
</reference>
<evidence type="ECO:0000313" key="28">
    <source>
        <dbReference type="Proteomes" id="UP001208570"/>
    </source>
</evidence>
<feature type="repeat" description="LDL-receptor class B" evidence="23">
    <location>
        <begin position="1438"/>
        <end position="1481"/>
    </location>
</feature>
<feature type="repeat" description="LDL-receptor class B" evidence="23">
    <location>
        <begin position="4006"/>
        <end position="4050"/>
    </location>
</feature>
<evidence type="ECO:0000256" key="2">
    <source>
        <dbReference type="ARBA" id="ARBA00004613"/>
    </source>
</evidence>
<feature type="disulfide bond" evidence="22">
    <location>
        <begin position="31"/>
        <end position="49"/>
    </location>
</feature>
<comment type="similarity">
    <text evidence="3">Belongs to the LDLR family.</text>
</comment>
<feature type="disulfide bond" evidence="22">
    <location>
        <begin position="1025"/>
        <end position="1043"/>
    </location>
</feature>
<dbReference type="FunFam" id="2.120.10.30:FF:000035">
    <property type="entry name" value="Low-density lipoprotein receptor-related protein 2"/>
    <property type="match status" value="1"/>
</dbReference>
<dbReference type="InterPro" id="IPR026823">
    <property type="entry name" value="cEGF"/>
</dbReference>
<dbReference type="Pfam" id="PF00058">
    <property type="entry name" value="Ldl_recept_b"/>
    <property type="match status" value="7"/>
</dbReference>
<dbReference type="InterPro" id="IPR000152">
    <property type="entry name" value="EGF-type_Asp/Asn_hydroxyl_site"/>
</dbReference>
<dbReference type="FunFam" id="2.10.25.10:FF:000005">
    <property type="entry name" value="Fibrillin 2"/>
    <property type="match status" value="1"/>
</dbReference>
<dbReference type="PROSITE" id="PS01186">
    <property type="entry name" value="EGF_2"/>
    <property type="match status" value="4"/>
</dbReference>
<accession>A0AAD9J5M8</accession>
<feature type="disulfide bond" evidence="22">
    <location>
        <begin position="2653"/>
        <end position="2671"/>
    </location>
</feature>
<dbReference type="InterPro" id="IPR000742">
    <property type="entry name" value="EGF"/>
</dbReference>
<dbReference type="FunFam" id="4.10.400.10:FF:000011">
    <property type="entry name" value="Low-density lipoprotein receptor-related protein 1"/>
    <property type="match status" value="3"/>
</dbReference>
<feature type="disulfide bond" evidence="22">
    <location>
        <begin position="3658"/>
        <end position="3670"/>
    </location>
</feature>
<feature type="disulfide bond" evidence="22">
    <location>
        <begin position="3456"/>
        <end position="3474"/>
    </location>
</feature>
<dbReference type="PROSITE" id="PS00022">
    <property type="entry name" value="EGF_1"/>
    <property type="match status" value="1"/>
</dbReference>
<dbReference type="SUPFAM" id="SSF57184">
    <property type="entry name" value="Growth factor receptor domain"/>
    <property type="match status" value="2"/>
</dbReference>
<evidence type="ECO:0000256" key="1">
    <source>
        <dbReference type="ARBA" id="ARBA00004251"/>
    </source>
</evidence>
<feature type="disulfide bond" evidence="22">
    <location>
        <begin position="1018"/>
        <end position="1030"/>
    </location>
</feature>
<dbReference type="FunFam" id="2.120.10.30:FF:000241">
    <property type="entry name" value="Low-density lipoprotein receptor-related protein 6"/>
    <property type="match status" value="4"/>
</dbReference>
<dbReference type="InterPro" id="IPR036055">
    <property type="entry name" value="LDL_receptor-like_sf"/>
</dbReference>
<feature type="disulfide bond" evidence="22">
    <location>
        <begin position="3665"/>
        <end position="3683"/>
    </location>
</feature>
<feature type="repeat" description="LDL-receptor class B" evidence="23">
    <location>
        <begin position="2410"/>
        <end position="2451"/>
    </location>
</feature>
<evidence type="ECO:0000256" key="14">
    <source>
        <dbReference type="ARBA" id="ARBA00022989"/>
    </source>
</evidence>
<feature type="disulfide bond" evidence="22">
    <location>
        <begin position="2840"/>
        <end position="2855"/>
    </location>
</feature>
<feature type="disulfide bond" evidence="22">
    <location>
        <begin position="3500"/>
        <end position="3518"/>
    </location>
</feature>
<feature type="disulfide bond" evidence="22">
    <location>
        <begin position="3626"/>
        <end position="3644"/>
    </location>
</feature>
<feature type="disulfide bond" evidence="22">
    <location>
        <begin position="2607"/>
        <end position="2619"/>
    </location>
</feature>
<dbReference type="Pfam" id="PF12662">
    <property type="entry name" value="cEGF"/>
    <property type="match status" value="1"/>
</dbReference>
<feature type="disulfide bond" evidence="22">
    <location>
        <begin position="935"/>
        <end position="950"/>
    </location>
</feature>
<organism evidence="27 28">
    <name type="scientific">Paralvinella palmiformis</name>
    <dbReference type="NCBI Taxonomy" id="53620"/>
    <lineage>
        <taxon>Eukaryota</taxon>
        <taxon>Metazoa</taxon>
        <taxon>Spiralia</taxon>
        <taxon>Lophotrochozoa</taxon>
        <taxon>Annelida</taxon>
        <taxon>Polychaeta</taxon>
        <taxon>Sedentaria</taxon>
        <taxon>Canalipalpata</taxon>
        <taxon>Terebellida</taxon>
        <taxon>Terebelliformia</taxon>
        <taxon>Alvinellidae</taxon>
        <taxon>Paralvinella</taxon>
    </lineage>
</organism>
<dbReference type="FunFam" id="4.10.400.10:FF:000001">
    <property type="entry name" value="Low-density lipoprotein receptor-related protein 1"/>
    <property type="match status" value="2"/>
</dbReference>
<evidence type="ECO:0000256" key="12">
    <source>
        <dbReference type="ARBA" id="ARBA00022737"/>
    </source>
</evidence>
<evidence type="ECO:0000256" key="5">
    <source>
        <dbReference type="ARBA" id="ARBA00022525"/>
    </source>
</evidence>
<feature type="repeat" description="LDL-receptor class B" evidence="23">
    <location>
        <begin position="3236"/>
        <end position="3278"/>
    </location>
</feature>
<dbReference type="PANTHER" id="PTHR22722:SF14">
    <property type="entry name" value="MEGALIN, ISOFORM A"/>
    <property type="match status" value="1"/>
</dbReference>
<dbReference type="Pfam" id="PF14670">
    <property type="entry name" value="FXa_inhibition"/>
    <property type="match status" value="2"/>
</dbReference>
<feature type="domain" description="EGF-like" evidence="26">
    <location>
        <begin position="4193"/>
        <end position="4228"/>
    </location>
</feature>
<dbReference type="GO" id="GO:0005886">
    <property type="term" value="C:plasma membrane"/>
    <property type="evidence" value="ECO:0007669"/>
    <property type="project" value="UniProtKB-SubCell"/>
</dbReference>
<keyword evidence="17" id="KW-0675">Receptor</keyword>
<dbReference type="SMART" id="SM00135">
    <property type="entry name" value="LY"/>
    <property type="match status" value="35"/>
</dbReference>
<feature type="disulfide bond" evidence="21">
    <location>
        <begin position="4218"/>
        <end position="4227"/>
    </location>
</feature>
<keyword evidence="16 21" id="KW-1015">Disulfide bond</keyword>
<dbReference type="GO" id="GO:0043226">
    <property type="term" value="C:organelle"/>
    <property type="evidence" value="ECO:0007669"/>
    <property type="project" value="UniProtKB-ARBA"/>
</dbReference>
<evidence type="ECO:0000256" key="7">
    <source>
        <dbReference type="ARBA" id="ARBA00022553"/>
    </source>
</evidence>
<dbReference type="FunFam" id="4.10.400.10:FF:000034">
    <property type="entry name" value="Low-density lipoprotein receptor-related protein 2"/>
    <property type="match status" value="1"/>
</dbReference>
<dbReference type="InterPro" id="IPR018097">
    <property type="entry name" value="EGF_Ca-bd_CS"/>
</dbReference>
<feature type="repeat" description="LDL-receptor class B" evidence="23">
    <location>
        <begin position="1482"/>
        <end position="1526"/>
    </location>
</feature>
<evidence type="ECO:0000256" key="23">
    <source>
        <dbReference type="PROSITE-ProRule" id="PRU00461"/>
    </source>
</evidence>
<keyword evidence="6 21" id="KW-0245">EGF-like domain</keyword>
<dbReference type="Pfam" id="PF16472">
    <property type="entry name" value="DUF5050"/>
    <property type="match status" value="1"/>
</dbReference>
<feature type="disulfide bond" evidence="22">
    <location>
        <begin position="1147"/>
        <end position="1165"/>
    </location>
</feature>
<keyword evidence="9 25" id="KW-0812">Transmembrane</keyword>
<feature type="disulfide bond" evidence="22">
    <location>
        <begin position="2860"/>
        <end position="2872"/>
    </location>
</feature>
<dbReference type="GO" id="GO:0043235">
    <property type="term" value="C:receptor complex"/>
    <property type="evidence" value="ECO:0007669"/>
    <property type="project" value="TreeGrafter"/>
</dbReference>
<evidence type="ECO:0000256" key="11">
    <source>
        <dbReference type="ARBA" id="ARBA00022729"/>
    </source>
</evidence>
<feature type="disulfide bond" evidence="22">
    <location>
        <begin position="1120"/>
        <end position="1135"/>
    </location>
</feature>
<feature type="repeat" description="LDL-receptor class B" evidence="23">
    <location>
        <begin position="593"/>
        <end position="635"/>
    </location>
</feature>
<feature type="repeat" description="LDL-receptor class B" evidence="23">
    <location>
        <begin position="4097"/>
        <end position="4139"/>
    </location>
</feature>
<feature type="disulfide bond" evidence="22">
    <location>
        <begin position="2907"/>
        <end position="2925"/>
    </location>
</feature>
<dbReference type="PANTHER" id="PTHR22722">
    <property type="entry name" value="LOW-DENSITY LIPOPROTEIN RECEPTOR-RELATED PROTEIN 2-RELATED"/>
    <property type="match status" value="1"/>
</dbReference>
<dbReference type="Pfam" id="PF07645">
    <property type="entry name" value="EGF_CA"/>
    <property type="match status" value="2"/>
</dbReference>
<evidence type="ECO:0000256" key="3">
    <source>
        <dbReference type="ARBA" id="ARBA00009939"/>
    </source>
</evidence>
<keyword evidence="18" id="KW-0168">Coated pit</keyword>
<dbReference type="SUPFAM" id="SSF57196">
    <property type="entry name" value="EGF/Laminin"/>
    <property type="match status" value="7"/>
</dbReference>
<feature type="domain" description="EGF-like" evidence="26">
    <location>
        <begin position="2979"/>
        <end position="3017"/>
    </location>
</feature>
<feature type="disulfide bond" evidence="22">
    <location>
        <begin position="896"/>
        <end position="911"/>
    </location>
</feature>
<dbReference type="GO" id="GO:0006898">
    <property type="term" value="P:receptor-mediated endocytosis"/>
    <property type="evidence" value="ECO:0007669"/>
    <property type="project" value="UniProtKB-ARBA"/>
</dbReference>
<comment type="caution">
    <text evidence="27">The sequence shown here is derived from an EMBL/GenBank/DDBJ whole genome shotgun (WGS) entry which is preliminary data.</text>
</comment>
<name>A0AAD9J5M8_9ANNE</name>
<dbReference type="EMBL" id="JAODUP010000616">
    <property type="protein sequence ID" value="KAK2146310.1"/>
    <property type="molecule type" value="Genomic_DNA"/>
</dbReference>
<comment type="caution">
    <text evidence="21">Lacks conserved residue(s) required for the propagation of feature annotation.</text>
</comment>
<feature type="repeat" description="LDL-receptor class B" evidence="23">
    <location>
        <begin position="2054"/>
        <end position="2097"/>
    </location>
</feature>
<feature type="repeat" description="LDL-receptor class B" evidence="23">
    <location>
        <begin position="3191"/>
        <end position="3235"/>
    </location>
</feature>
<dbReference type="Proteomes" id="UP001208570">
    <property type="component" value="Unassembled WGS sequence"/>
</dbReference>
<feature type="disulfide bond" evidence="22">
    <location>
        <begin position="3449"/>
        <end position="3461"/>
    </location>
</feature>
<dbReference type="PROSITE" id="PS50026">
    <property type="entry name" value="EGF_3"/>
    <property type="match status" value="2"/>
</dbReference>
<feature type="disulfide bond" evidence="22">
    <location>
        <begin position="2547"/>
        <end position="2559"/>
    </location>
</feature>
<keyword evidence="13" id="KW-0106">Calcium</keyword>
<feature type="disulfide bond" evidence="22">
    <location>
        <begin position="2950"/>
        <end position="2968"/>
    </location>
</feature>
<dbReference type="Gene3D" id="4.10.400.10">
    <property type="entry name" value="Low-density Lipoprotein Receptor"/>
    <property type="match status" value="32"/>
</dbReference>
<feature type="disulfide bond" evidence="22">
    <location>
        <begin position="1037"/>
        <end position="1052"/>
    </location>
</feature>
<dbReference type="SMART" id="SM00179">
    <property type="entry name" value="EGF_CA"/>
    <property type="match status" value="7"/>
</dbReference>
<keyword evidence="14 25" id="KW-1133">Transmembrane helix</keyword>
<feature type="disulfide bond" evidence="22">
    <location>
        <begin position="2943"/>
        <end position="2955"/>
    </location>
</feature>
<feature type="disulfide bond" evidence="22">
    <location>
        <begin position="884"/>
        <end position="902"/>
    </location>
</feature>
<evidence type="ECO:0000256" key="21">
    <source>
        <dbReference type="PROSITE-ProRule" id="PRU00076"/>
    </source>
</evidence>
<dbReference type="InterPro" id="IPR001881">
    <property type="entry name" value="EGF-like_Ca-bd_dom"/>
</dbReference>
<feature type="repeat" description="LDL-receptor class B" evidence="23">
    <location>
        <begin position="1767"/>
        <end position="1813"/>
    </location>
</feature>
<dbReference type="CDD" id="cd00054">
    <property type="entry name" value="EGF_CA"/>
    <property type="match status" value="3"/>
</dbReference>
<dbReference type="Pfam" id="PF00057">
    <property type="entry name" value="Ldl_recept_a"/>
    <property type="match status" value="28"/>
</dbReference>
<feature type="repeat" description="LDL-receptor class B" evidence="23">
    <location>
        <begin position="1393"/>
        <end position="1435"/>
    </location>
</feature>
<dbReference type="FunFam" id="4.10.400.10:FF:000004">
    <property type="entry name" value="Low-density lipoprotein receptor-related protein 1"/>
    <property type="match status" value="1"/>
</dbReference>
<dbReference type="FunFam" id="2.120.10.30:FF:000132">
    <property type="entry name" value="Uncharacterized protein"/>
    <property type="match status" value="1"/>
</dbReference>
<dbReference type="CDD" id="cd00112">
    <property type="entry name" value="LDLa"/>
    <property type="match status" value="27"/>
</dbReference>
<feature type="disulfide bond" evidence="22">
    <location>
        <begin position="963"/>
        <end position="981"/>
    </location>
</feature>
<dbReference type="InterPro" id="IPR000033">
    <property type="entry name" value="LDLR_classB_rpt"/>
</dbReference>
<evidence type="ECO:0000259" key="26">
    <source>
        <dbReference type="PROSITE" id="PS50026"/>
    </source>
</evidence>
<feature type="disulfide bond" evidence="22">
    <location>
        <begin position="956"/>
        <end position="968"/>
    </location>
</feature>
<keyword evidence="7" id="KW-0597">Phosphoprotein</keyword>
<feature type="disulfide bond" evidence="22">
    <location>
        <begin position="877"/>
        <end position="889"/>
    </location>
</feature>
<evidence type="ECO:0000256" key="6">
    <source>
        <dbReference type="ARBA" id="ARBA00022536"/>
    </source>
</evidence>
<comment type="subcellular location">
    <subcellularLocation>
        <location evidence="1">Cell membrane</location>
        <topology evidence="1">Single-pass type I membrane protein</topology>
    </subcellularLocation>
    <subcellularLocation>
        <location evidence="20">Membrane</location>
        <location evidence="20">Coated pit</location>
    </subcellularLocation>
    <subcellularLocation>
        <location evidence="2">Secreted</location>
    </subcellularLocation>
</comment>
<feature type="disulfide bond" evidence="22">
    <location>
        <begin position="71"/>
        <end position="89"/>
    </location>
</feature>
<dbReference type="InterPro" id="IPR032485">
    <property type="entry name" value="LRP1-like_beta_prop"/>
</dbReference>
<feature type="disulfide bond" evidence="22">
    <location>
        <begin position="3638"/>
        <end position="3653"/>
    </location>
</feature>